<feature type="domain" description="Tectonic-1-3 N-terminal" evidence="8">
    <location>
        <begin position="491"/>
        <end position="539"/>
    </location>
</feature>
<dbReference type="Proteomes" id="UP000030746">
    <property type="component" value="Unassembled WGS sequence"/>
</dbReference>
<dbReference type="PANTHER" id="PTHR14611:SF6">
    <property type="entry name" value="TECTONIC-2"/>
    <property type="match status" value="1"/>
</dbReference>
<dbReference type="InterPro" id="IPR057724">
    <property type="entry name" value="TCTN1-3_N"/>
</dbReference>
<dbReference type="PANTHER" id="PTHR14611">
    <property type="entry name" value="TECTONIC FAMILY MEMBER"/>
    <property type="match status" value="1"/>
</dbReference>
<keyword evidence="10" id="KW-1185">Reference proteome</keyword>
<evidence type="ECO:0000313" key="10">
    <source>
        <dbReference type="Proteomes" id="UP000030746"/>
    </source>
</evidence>
<dbReference type="HOGENOM" id="CLU_270438_0_0_1"/>
<keyword evidence="4" id="KW-0325">Glycoprotein</keyword>
<keyword evidence="2" id="KW-0732">Signal</keyword>
<dbReference type="KEGG" id="lgi:LOTGIDRAFT_228304"/>
<keyword evidence="3" id="KW-0970">Cilium biogenesis/degradation</keyword>
<evidence type="ECO:0000256" key="4">
    <source>
        <dbReference type="ARBA" id="ARBA00023180"/>
    </source>
</evidence>
<dbReference type="GO" id="GO:0060271">
    <property type="term" value="P:cilium assembly"/>
    <property type="evidence" value="ECO:0007669"/>
    <property type="project" value="TreeGrafter"/>
</dbReference>
<evidence type="ECO:0000256" key="3">
    <source>
        <dbReference type="ARBA" id="ARBA00022794"/>
    </source>
</evidence>
<keyword evidence="6" id="KW-0472">Membrane</keyword>
<accession>V4AV54</accession>
<feature type="transmembrane region" description="Helical" evidence="6">
    <location>
        <begin position="1155"/>
        <end position="1175"/>
    </location>
</feature>
<comment type="similarity">
    <text evidence="1">Belongs to the tectonic family.</text>
</comment>
<organism evidence="9 10">
    <name type="scientific">Lottia gigantea</name>
    <name type="common">Giant owl limpet</name>
    <dbReference type="NCBI Taxonomy" id="225164"/>
    <lineage>
        <taxon>Eukaryota</taxon>
        <taxon>Metazoa</taxon>
        <taxon>Spiralia</taxon>
        <taxon>Lophotrochozoa</taxon>
        <taxon>Mollusca</taxon>
        <taxon>Gastropoda</taxon>
        <taxon>Patellogastropoda</taxon>
        <taxon>Lottioidea</taxon>
        <taxon>Lottiidae</taxon>
        <taxon>Lottia</taxon>
    </lineage>
</organism>
<dbReference type="OrthoDB" id="9282501at2759"/>
<reference evidence="9 10" key="1">
    <citation type="journal article" date="2013" name="Nature">
        <title>Insights into bilaterian evolution from three spiralian genomes.</title>
        <authorList>
            <person name="Simakov O."/>
            <person name="Marletaz F."/>
            <person name="Cho S.J."/>
            <person name="Edsinger-Gonzales E."/>
            <person name="Havlak P."/>
            <person name="Hellsten U."/>
            <person name="Kuo D.H."/>
            <person name="Larsson T."/>
            <person name="Lv J."/>
            <person name="Arendt D."/>
            <person name="Savage R."/>
            <person name="Osoegawa K."/>
            <person name="de Jong P."/>
            <person name="Grimwood J."/>
            <person name="Chapman J.A."/>
            <person name="Shapiro H."/>
            <person name="Aerts A."/>
            <person name="Otillar R.P."/>
            <person name="Terry A.Y."/>
            <person name="Boore J.L."/>
            <person name="Grigoriev I.V."/>
            <person name="Lindberg D.R."/>
            <person name="Seaver E.C."/>
            <person name="Weisblat D.A."/>
            <person name="Putnam N.H."/>
            <person name="Rokhsar D.S."/>
        </authorList>
    </citation>
    <scope>NUCLEOTIDE SEQUENCE [LARGE SCALE GENOMIC DNA]</scope>
</reference>
<evidence type="ECO:0000256" key="5">
    <source>
        <dbReference type="SAM" id="MobiDB-lite"/>
    </source>
</evidence>
<evidence type="ECO:0000313" key="9">
    <source>
        <dbReference type="EMBL" id="ESO97721.1"/>
    </source>
</evidence>
<name>V4AV54_LOTGI</name>
<evidence type="ECO:0000259" key="8">
    <source>
        <dbReference type="Pfam" id="PF25752"/>
    </source>
</evidence>
<dbReference type="InterPro" id="IPR011677">
    <property type="entry name" value="TCTN1-3_dom"/>
</dbReference>
<dbReference type="AlphaFoldDB" id="V4AV54"/>
<feature type="region of interest" description="Disordered" evidence="5">
    <location>
        <begin position="346"/>
        <end position="395"/>
    </location>
</feature>
<dbReference type="EMBL" id="KB201304">
    <property type="protein sequence ID" value="ESO97721.1"/>
    <property type="molecule type" value="Genomic_DNA"/>
</dbReference>
<protein>
    <submittedName>
        <fullName evidence="9">Uncharacterized protein</fullName>
    </submittedName>
</protein>
<dbReference type="Pfam" id="PF07773">
    <property type="entry name" value="TCTN_DUF1619"/>
    <property type="match status" value="2"/>
</dbReference>
<gene>
    <name evidence="9" type="ORF">LOTGIDRAFT_228304</name>
</gene>
<dbReference type="OMA" id="FNCCCDE"/>
<keyword evidence="6" id="KW-1133">Transmembrane helix</keyword>
<dbReference type="RefSeq" id="XP_009051573.1">
    <property type="nucleotide sequence ID" value="XM_009053325.1"/>
</dbReference>
<dbReference type="Pfam" id="PF25752">
    <property type="entry name" value="DUF1619_N"/>
    <property type="match status" value="1"/>
</dbReference>
<proteinExistence type="inferred from homology"/>
<dbReference type="GeneID" id="20247618"/>
<dbReference type="CTD" id="20247618"/>
<keyword evidence="6" id="KW-0812">Transmembrane</keyword>
<evidence type="ECO:0000256" key="2">
    <source>
        <dbReference type="ARBA" id="ARBA00022729"/>
    </source>
</evidence>
<evidence type="ECO:0000256" key="6">
    <source>
        <dbReference type="SAM" id="Phobius"/>
    </source>
</evidence>
<dbReference type="InterPro" id="IPR040354">
    <property type="entry name" value="TCTN1-3"/>
</dbReference>
<feature type="domain" description="Tectonic-1-3" evidence="7">
    <location>
        <begin position="622"/>
        <end position="857"/>
    </location>
</feature>
<feature type="domain" description="Tectonic-1-3" evidence="7">
    <location>
        <begin position="880"/>
        <end position="1059"/>
    </location>
</feature>
<sequence>MIFKYLFSKTPKMGVELSAFITFLCFISFTAGQSIGKIIIDGFGDAGSILSNNSDYRLSLNETALRYLHVSIQIQDSNDQDVPLNQQIQVTCEQQTYRAGYSKINYTVINFNVGGPVTGQVQIISVEAGRPVTVRCYGETIPPSSSPECPQSSTSTVQFCKSTSYSNTVSLALQPAPIVSFCQDPIQISNTVAGTFNVRLSEAVVDRPVAVTCSATTFVPGSINLDIASVDAPIGATEVQMSYRVISRGNDISIRCSGASRNGGNQYGTDTSISTTSTARFTEKTGTFEIIPEFTRIYTTSLKVYLKLDRPVDTTGDVSGVCQTVMTETLEEAKVIYSDPVCTVITSTPSSSEPTTTTTQPTTTQPTTTQPTTTEFINSTDSLNSTDLPTTTTELPTTTTAIPIDLTSPWIIDEDAFQFERGEYYKSIVSRRLKPVIGDIVEYVVVKCCTSSPPTISSYTSQTAAVIAEVSLTLDVCSDCIGGITSGVRTEERSISNPAFVEVSPCSCDIIYRSCDVNCCCDTECTEDLKETFSSCISGPPGGLPPPVPDRMCTSQKSLKEDWSPLLCVVFEENSFLGLYHTNQPKITTDNDFKDKVNSKKNLFELGKSERRFTDPNAALKGYVHGADIRTKRADITLSDKGTLALPQTSASGQCVRTAPVQYLKEFQNDCVTTISPEFCTITSILSARVYSEPSSIFRPPCPEGFEICEGYGTDVLSPSYVNYYCASDSYIQNYLKGSTSFENIIQPNQNWTFNSKLGNEDCGNPCENPNCVSYNTEHQVTALPLPPRCAWDNGYTRAQTPQVVGDTCQNSVIDVRYRFTWKGQKIVQLDADIILGTIPVVTSTDLTQSFKVDFTQDASGINNSTDNYNRLEVKYDRSGHPGYEVGKEIFSGCYNSTSDVVDIDVTKQMAVWKPGVDGLCYNAGRQSITFGEDTSSSCTLRLGLTQINNCENLRTLVYNHLNTLMPSNVLGRQGYNDPNNQTFWVQVLRQNITELLNKSSSDINKTNITNSTVYPGESLQGICTDLTTGIHLDILYGETGQGNGYPIQEIVGARISYTIDDWQLSCSGSNSVRCQNNSNFVETFLLTSSIQYIKVPANTPVKQIKFWTVYSDPSCQTDACQRYYENFDRSTCHYDTCWHELFYPLSSSYTADSAMYALGFTLVTVIFVIAYYMIGQEHKIVYGIHKDNSIGNIINTFPTECCT</sequence>
<dbReference type="STRING" id="225164.V4AV54"/>
<evidence type="ECO:0000256" key="1">
    <source>
        <dbReference type="ARBA" id="ARBA00007633"/>
    </source>
</evidence>
<evidence type="ECO:0000259" key="7">
    <source>
        <dbReference type="Pfam" id="PF07773"/>
    </source>
</evidence>